<gene>
    <name evidence="1" type="ORF">NGB36_25920</name>
</gene>
<evidence type="ECO:0000313" key="1">
    <source>
        <dbReference type="EMBL" id="MCQ4083931.1"/>
    </source>
</evidence>
<dbReference type="Proteomes" id="UP001057702">
    <property type="component" value="Unassembled WGS sequence"/>
</dbReference>
<reference evidence="1" key="1">
    <citation type="submission" date="2022-06" db="EMBL/GenBank/DDBJ databases">
        <title>Draft genome sequence of Streptomyces sp. RB6PN25 isolated from peat swamp forest in Thailand.</title>
        <authorList>
            <person name="Duangmal K."/>
            <person name="Klaysubun C."/>
        </authorList>
    </citation>
    <scope>NUCLEOTIDE SEQUENCE</scope>
    <source>
        <strain evidence="1">RB6PN25</strain>
    </source>
</reference>
<keyword evidence="2" id="KW-1185">Reference proteome</keyword>
<evidence type="ECO:0000313" key="2">
    <source>
        <dbReference type="Proteomes" id="UP001057702"/>
    </source>
</evidence>
<name>A0ABT1Q1Y9_9ACTN</name>
<comment type="caution">
    <text evidence="1">The sequence shown here is derived from an EMBL/GenBank/DDBJ whole genome shotgun (WGS) entry which is preliminary data.</text>
</comment>
<organism evidence="1 2">
    <name type="scientific">Streptomyces humicola</name>
    <dbReference type="NCBI Taxonomy" id="2953240"/>
    <lineage>
        <taxon>Bacteria</taxon>
        <taxon>Bacillati</taxon>
        <taxon>Actinomycetota</taxon>
        <taxon>Actinomycetes</taxon>
        <taxon>Kitasatosporales</taxon>
        <taxon>Streptomycetaceae</taxon>
        <taxon>Streptomyces</taxon>
    </lineage>
</organism>
<protein>
    <submittedName>
        <fullName evidence="1">Uncharacterized protein</fullName>
    </submittedName>
</protein>
<proteinExistence type="predicted"/>
<accession>A0ABT1Q1Y9</accession>
<dbReference type="RefSeq" id="WP_255922958.1">
    <property type="nucleotide sequence ID" value="NZ_JANFNG010000027.1"/>
</dbReference>
<sequence length="119" mass="13320">MSVHPAERPDELFPRPQLSFPSLRAALARLAPSRVPEMLADRDTLFTKATETGSFGPIKGFQLKWATIIEIERRPELTHRMQQAQHAVHTLDKDDPAWRAAMAEVLAIHDEARAAVTGD</sequence>
<dbReference type="EMBL" id="JANFNG010000027">
    <property type="protein sequence ID" value="MCQ4083931.1"/>
    <property type="molecule type" value="Genomic_DNA"/>
</dbReference>